<comment type="caution">
    <text evidence="1">The sequence shown here is derived from an EMBL/GenBank/DDBJ whole genome shotgun (WGS) entry which is preliminary data.</text>
</comment>
<dbReference type="Pfam" id="PF04860">
    <property type="entry name" value="Phage_portal"/>
    <property type="match status" value="1"/>
</dbReference>
<accession>A0A0F9T0M9</accession>
<evidence type="ECO:0000313" key="1">
    <source>
        <dbReference type="EMBL" id="KKN74790.1"/>
    </source>
</evidence>
<proteinExistence type="predicted"/>
<dbReference type="EMBL" id="LAZR01000320">
    <property type="protein sequence ID" value="KKN74790.1"/>
    <property type="molecule type" value="Genomic_DNA"/>
</dbReference>
<sequence>MADTKHYLTGYQFVDGKKAIPITDLPPEAWLPMGGQLPEGKVAKYAAEVAYMYRCIDVRAAAVATVPWQIVRGETPIWASDEPEPPVGLQYEWLAGLPPLIPRIEESLSIVSRAYLHLERNGARILELRWLTPSSMKPIWTSDGITQFKRTLGGNQVPIYLPLEDVVYFWLTGASETEPKGSPAAAAMNAAGVLFNVDEFVKQFFERGAIKASILAVPGSTQRKDKLELESWFNRAITGISKAWAAKAINADAVTIIPVGEGLESLSNSSLTTERREEIATAFGIPHAIVMSQIATDAAADADRLNLFDTTIIPECIRIERALNDQLFKPQGLRFQFLPQQLSIYQEDEEQRSEAVLNYVQAGMPLSVAVEVLGITLPADFDRALLDVQPEPEPEQDVTERMEELERFKRWAKRRINSKTFDLMAFNSAILTSADRAAVLAELKAEGGAKGENAPFRATEWADYP</sequence>
<protein>
    <recommendedName>
        <fullName evidence="2">Phage portal protein</fullName>
    </recommendedName>
</protein>
<organism evidence="1">
    <name type="scientific">marine sediment metagenome</name>
    <dbReference type="NCBI Taxonomy" id="412755"/>
    <lineage>
        <taxon>unclassified sequences</taxon>
        <taxon>metagenomes</taxon>
        <taxon>ecological metagenomes</taxon>
    </lineage>
</organism>
<name>A0A0F9T0M9_9ZZZZ</name>
<gene>
    <name evidence="1" type="ORF">LCGC14_0386830</name>
</gene>
<reference evidence="1" key="1">
    <citation type="journal article" date="2015" name="Nature">
        <title>Complex archaea that bridge the gap between prokaryotes and eukaryotes.</title>
        <authorList>
            <person name="Spang A."/>
            <person name="Saw J.H."/>
            <person name="Jorgensen S.L."/>
            <person name="Zaremba-Niedzwiedzka K."/>
            <person name="Martijn J."/>
            <person name="Lind A.E."/>
            <person name="van Eijk R."/>
            <person name="Schleper C."/>
            <person name="Guy L."/>
            <person name="Ettema T.J."/>
        </authorList>
    </citation>
    <scope>NUCLEOTIDE SEQUENCE</scope>
</reference>
<dbReference type="InterPro" id="IPR006944">
    <property type="entry name" value="Phage/GTA_portal"/>
</dbReference>
<dbReference type="AlphaFoldDB" id="A0A0F9T0M9"/>
<evidence type="ECO:0008006" key="2">
    <source>
        <dbReference type="Google" id="ProtNLM"/>
    </source>
</evidence>